<evidence type="ECO:0000256" key="6">
    <source>
        <dbReference type="SAM" id="Phobius"/>
    </source>
</evidence>
<proteinExistence type="predicted"/>
<feature type="transmembrane region" description="Helical" evidence="6">
    <location>
        <begin position="75"/>
        <end position="93"/>
    </location>
</feature>
<accession>A0ABQ4Q4T2</accession>
<evidence type="ECO:0000256" key="1">
    <source>
        <dbReference type="ARBA" id="ARBA00004651"/>
    </source>
</evidence>
<evidence type="ECO:0000256" key="2">
    <source>
        <dbReference type="ARBA" id="ARBA00022475"/>
    </source>
</evidence>
<organism evidence="7 8">
    <name type="scientific">Noviherbaspirillum aridicola</name>
    <dbReference type="NCBI Taxonomy" id="2849687"/>
    <lineage>
        <taxon>Bacteria</taxon>
        <taxon>Pseudomonadati</taxon>
        <taxon>Pseudomonadota</taxon>
        <taxon>Betaproteobacteria</taxon>
        <taxon>Burkholderiales</taxon>
        <taxon>Oxalobacteraceae</taxon>
        <taxon>Noviherbaspirillum</taxon>
    </lineage>
</organism>
<keyword evidence="2" id="KW-1003">Cell membrane</keyword>
<feature type="transmembrane region" description="Helical" evidence="6">
    <location>
        <begin position="113"/>
        <end position="135"/>
    </location>
</feature>
<comment type="caution">
    <text evidence="7">The sequence shown here is derived from an EMBL/GenBank/DDBJ whole genome shotgun (WGS) entry which is preliminary data.</text>
</comment>
<reference evidence="7 8" key="1">
    <citation type="journal article" date="2022" name="Int. J. Syst. Evol. Microbiol.">
        <title>Noviherbaspirillum aridicola sp. nov., isolated from an arid soil in Pakistan.</title>
        <authorList>
            <person name="Khan I.U."/>
            <person name="Saqib M."/>
            <person name="Amin A."/>
            <person name="Hussain F."/>
            <person name="Li L."/>
            <person name="Liu Y.H."/>
            <person name="Fang B.Z."/>
            <person name="Ahmed I."/>
            <person name="Li W.J."/>
        </authorList>
    </citation>
    <scope>NUCLEOTIDE SEQUENCE [LARGE SCALE GENOMIC DNA]</scope>
    <source>
        <strain evidence="7 8">NCCP-691</strain>
    </source>
</reference>
<dbReference type="InterPro" id="IPR001123">
    <property type="entry name" value="LeuE-type"/>
</dbReference>
<evidence type="ECO:0000256" key="5">
    <source>
        <dbReference type="ARBA" id="ARBA00023136"/>
    </source>
</evidence>
<dbReference type="RefSeq" id="WP_220808359.1">
    <property type="nucleotide sequence ID" value="NZ_BPMK01000009.1"/>
</dbReference>
<keyword evidence="4 6" id="KW-1133">Transmembrane helix</keyword>
<dbReference type="EMBL" id="BPMK01000009">
    <property type="protein sequence ID" value="GIZ52193.1"/>
    <property type="molecule type" value="Genomic_DNA"/>
</dbReference>
<evidence type="ECO:0000313" key="8">
    <source>
        <dbReference type="Proteomes" id="UP000887222"/>
    </source>
</evidence>
<sequence length="209" mass="21640">MFGISDFGLFVAAVLLLNATPGPDTAYIVGRSLAQGRAAGLVSALGISAGCVVHALASALGLSAILAASATAFTIIKLAGGAYLIYLGIRMLLARPEPAGAPAAAPARSLKTIFWQATMTNVLNPKVILFFLAFIPQFVRTDAPGRTAGFLLLGLAFSLISLGWNSGTAFLAGTLARGAGRRPRLRLWLERFVGAAFIALGARLALSRN</sequence>
<evidence type="ECO:0000256" key="4">
    <source>
        <dbReference type="ARBA" id="ARBA00022989"/>
    </source>
</evidence>
<keyword evidence="5 6" id="KW-0472">Membrane</keyword>
<evidence type="ECO:0000313" key="7">
    <source>
        <dbReference type="EMBL" id="GIZ52193.1"/>
    </source>
</evidence>
<name>A0ABQ4Q4T2_9BURK</name>
<dbReference type="PANTHER" id="PTHR30086">
    <property type="entry name" value="ARGININE EXPORTER PROTEIN ARGO"/>
    <property type="match status" value="1"/>
</dbReference>
<protein>
    <submittedName>
        <fullName evidence="7">Lysine transporter LysE</fullName>
    </submittedName>
</protein>
<evidence type="ECO:0000256" key="3">
    <source>
        <dbReference type="ARBA" id="ARBA00022692"/>
    </source>
</evidence>
<dbReference type="Proteomes" id="UP000887222">
    <property type="component" value="Unassembled WGS sequence"/>
</dbReference>
<keyword evidence="8" id="KW-1185">Reference proteome</keyword>
<comment type="subcellular location">
    <subcellularLocation>
        <location evidence="1">Cell membrane</location>
        <topology evidence="1">Multi-pass membrane protein</topology>
    </subcellularLocation>
</comment>
<dbReference type="Pfam" id="PF01810">
    <property type="entry name" value="LysE"/>
    <property type="match status" value="1"/>
</dbReference>
<dbReference type="PIRSF" id="PIRSF006324">
    <property type="entry name" value="LeuE"/>
    <property type="match status" value="1"/>
</dbReference>
<feature type="transmembrane region" description="Helical" evidence="6">
    <location>
        <begin position="147"/>
        <end position="167"/>
    </location>
</feature>
<feature type="transmembrane region" description="Helical" evidence="6">
    <location>
        <begin position="42"/>
        <end position="68"/>
    </location>
</feature>
<dbReference type="PANTHER" id="PTHR30086:SF20">
    <property type="entry name" value="ARGININE EXPORTER PROTEIN ARGO-RELATED"/>
    <property type="match status" value="1"/>
</dbReference>
<gene>
    <name evidence="7" type="ORF">NCCP691_22070</name>
</gene>
<keyword evidence="3 6" id="KW-0812">Transmembrane</keyword>
<feature type="transmembrane region" description="Helical" evidence="6">
    <location>
        <begin position="187"/>
        <end position="206"/>
    </location>
</feature>